<organism evidence="2 3">
    <name type="scientific">Parelaphostrongylus tenuis</name>
    <name type="common">Meningeal worm</name>
    <dbReference type="NCBI Taxonomy" id="148309"/>
    <lineage>
        <taxon>Eukaryota</taxon>
        <taxon>Metazoa</taxon>
        <taxon>Ecdysozoa</taxon>
        <taxon>Nematoda</taxon>
        <taxon>Chromadorea</taxon>
        <taxon>Rhabditida</taxon>
        <taxon>Rhabditina</taxon>
        <taxon>Rhabditomorpha</taxon>
        <taxon>Strongyloidea</taxon>
        <taxon>Metastrongylidae</taxon>
        <taxon>Parelaphostrongylus</taxon>
    </lineage>
</organism>
<evidence type="ECO:0000313" key="3">
    <source>
        <dbReference type="Proteomes" id="UP001196413"/>
    </source>
</evidence>
<comment type="caution">
    <text evidence="2">The sequence shown here is derived from an EMBL/GenBank/DDBJ whole genome shotgun (WGS) entry which is preliminary data.</text>
</comment>
<protein>
    <submittedName>
        <fullName evidence="2">Uncharacterized protein</fullName>
    </submittedName>
</protein>
<dbReference type="EMBL" id="JAHQIW010007320">
    <property type="protein sequence ID" value="KAJ1373664.1"/>
    <property type="molecule type" value="Genomic_DNA"/>
</dbReference>
<reference evidence="2" key="1">
    <citation type="submission" date="2021-06" db="EMBL/GenBank/DDBJ databases">
        <title>Parelaphostrongylus tenuis whole genome reference sequence.</title>
        <authorList>
            <person name="Garwood T.J."/>
            <person name="Larsen P.A."/>
            <person name="Fountain-Jones N.M."/>
            <person name="Garbe J.R."/>
            <person name="Macchietto M.G."/>
            <person name="Kania S.A."/>
            <person name="Gerhold R.W."/>
            <person name="Richards J.E."/>
            <person name="Wolf T.M."/>
        </authorList>
    </citation>
    <scope>NUCLEOTIDE SEQUENCE</scope>
    <source>
        <strain evidence="2">MNPRO001-30</strain>
        <tissue evidence="2">Meninges</tissue>
    </source>
</reference>
<accession>A0AAD5RFP3</accession>
<evidence type="ECO:0000313" key="2">
    <source>
        <dbReference type="EMBL" id="KAJ1373664.1"/>
    </source>
</evidence>
<gene>
    <name evidence="2" type="ORF">KIN20_036133</name>
</gene>
<sequence>MKKYGKEKTEIIKSWVKEMEKKRTKIENKNEDDNEEERVMDGMNRSTMVDTDDLMMALACIYWPRSPTIHNPTVIDRSHSN</sequence>
<proteinExistence type="predicted"/>
<feature type="region of interest" description="Disordered" evidence="1">
    <location>
        <begin position="23"/>
        <end position="46"/>
    </location>
</feature>
<dbReference type="Proteomes" id="UP001196413">
    <property type="component" value="Unassembled WGS sequence"/>
</dbReference>
<evidence type="ECO:0000256" key="1">
    <source>
        <dbReference type="SAM" id="MobiDB-lite"/>
    </source>
</evidence>
<keyword evidence="3" id="KW-1185">Reference proteome</keyword>
<dbReference type="AlphaFoldDB" id="A0AAD5RFP3"/>
<name>A0AAD5RFP3_PARTN</name>